<dbReference type="SUPFAM" id="SSF51230">
    <property type="entry name" value="Single hybrid motif"/>
    <property type="match status" value="1"/>
</dbReference>
<feature type="domain" description="Lipoyl-binding" evidence="9">
    <location>
        <begin position="98"/>
        <end position="174"/>
    </location>
</feature>
<evidence type="ECO:0000313" key="12">
    <source>
        <dbReference type="Proteomes" id="UP000053099"/>
    </source>
</evidence>
<dbReference type="PATRIC" id="fig|37636.3.peg.1542"/>
<accession>A0A0N1KQN4</accession>
<feature type="region of interest" description="Disordered" evidence="8">
    <location>
        <begin position="49"/>
        <end position="88"/>
    </location>
</feature>
<dbReference type="NCBIfam" id="NF005457">
    <property type="entry name" value="PRK07051.1"/>
    <property type="match status" value="1"/>
</dbReference>
<comment type="pathway">
    <text evidence="1 7">Lipid metabolism; fatty acid biosynthesis.</text>
</comment>
<evidence type="ECO:0000313" key="11">
    <source>
        <dbReference type="EMBL" id="RTH31883.1"/>
    </source>
</evidence>
<dbReference type="PROSITE" id="PS50968">
    <property type="entry name" value="BIOTINYL_LIPOYL"/>
    <property type="match status" value="1"/>
</dbReference>
<dbReference type="Proteomes" id="UP000286928">
    <property type="component" value="Unassembled WGS sequence"/>
</dbReference>
<dbReference type="Proteomes" id="UP000053099">
    <property type="component" value="Unassembled WGS sequence"/>
</dbReference>
<keyword evidence="5 7" id="KW-0275">Fatty acid biosynthesis</keyword>
<keyword evidence="4 7" id="KW-0443">Lipid metabolism</keyword>
<dbReference type="NCBIfam" id="TIGR00531">
    <property type="entry name" value="BCCP"/>
    <property type="match status" value="1"/>
</dbReference>
<dbReference type="GO" id="GO:0009317">
    <property type="term" value="C:acetyl-CoA carboxylase complex"/>
    <property type="evidence" value="ECO:0007669"/>
    <property type="project" value="InterPro"/>
</dbReference>
<reference evidence="10 12" key="1">
    <citation type="submission" date="2015-09" db="EMBL/GenBank/DDBJ databases">
        <title>Draft genome sequence of Thermus scotoductus strain K1 isolated from a geothermal spring in Nagorno-Karabakh, Armenia.</title>
        <authorList>
            <person name="Saghatelyan A."/>
            <person name="Poghosyan L."/>
            <person name="Panosyan H."/>
            <person name="Birkeland N.-K."/>
        </authorList>
    </citation>
    <scope>NUCLEOTIDE SEQUENCE [LARGE SCALE GENOMIC DNA]</scope>
    <source>
        <strain evidence="10 12">K1</strain>
    </source>
</reference>
<reference evidence="11 13" key="2">
    <citation type="journal article" date="2019" name="Extremophiles">
        <title>Biogeography of thermophiles and predominance of Thermus scotoductus in domestic water heaters.</title>
        <authorList>
            <person name="Wilpiszeski R.L."/>
            <person name="Zhang Z."/>
            <person name="House C.H."/>
        </authorList>
    </citation>
    <scope>NUCLEOTIDE SEQUENCE [LARGE SCALE GENOMIC DNA]</scope>
    <source>
        <strain evidence="11 13">20_S20</strain>
    </source>
</reference>
<evidence type="ECO:0000256" key="8">
    <source>
        <dbReference type="SAM" id="MobiDB-lite"/>
    </source>
</evidence>
<evidence type="ECO:0000313" key="10">
    <source>
        <dbReference type="EMBL" id="KPD26446.1"/>
    </source>
</evidence>
<dbReference type="Gene3D" id="2.40.50.100">
    <property type="match status" value="1"/>
</dbReference>
<dbReference type="PROSITE" id="PS00188">
    <property type="entry name" value="BIOTIN"/>
    <property type="match status" value="1"/>
</dbReference>
<comment type="function">
    <text evidence="7">This protein is a component of the acetyl coenzyme A carboxylase complex; first, biotin carboxylase catalyzes the carboxylation of the carrier protein and then the transcarboxylase transfers the carboxyl group to form malonyl-CoA.</text>
</comment>
<dbReference type="UniPathway" id="UPA00094"/>
<keyword evidence="6 7" id="KW-0092">Biotin</keyword>
<evidence type="ECO:0000259" key="9">
    <source>
        <dbReference type="PROSITE" id="PS50968"/>
    </source>
</evidence>
<dbReference type="PRINTS" id="PR01071">
    <property type="entry name" value="ACOABIOTINCC"/>
</dbReference>
<dbReference type="GO" id="GO:0003989">
    <property type="term" value="F:acetyl-CoA carboxylase activity"/>
    <property type="evidence" value="ECO:0007669"/>
    <property type="project" value="InterPro"/>
</dbReference>
<dbReference type="InterPro" id="IPR000089">
    <property type="entry name" value="Biotin_lipoyl"/>
</dbReference>
<gene>
    <name evidence="11" type="primary">accB</name>
    <name evidence="10" type="ORF">AN926_10360</name>
    <name evidence="11" type="ORF">CSW33_07090</name>
</gene>
<proteinExistence type="predicted"/>
<dbReference type="InterPro" id="IPR001882">
    <property type="entry name" value="Biotin_BS"/>
</dbReference>
<dbReference type="GO" id="GO:0006633">
    <property type="term" value="P:fatty acid biosynthetic process"/>
    <property type="evidence" value="ECO:0007669"/>
    <property type="project" value="UniProtKB-UniPathway"/>
</dbReference>
<dbReference type="InterPro" id="IPR011053">
    <property type="entry name" value="Single_hybrid_motif"/>
</dbReference>
<organism evidence="10 12">
    <name type="scientific">Thermus scotoductus</name>
    <dbReference type="NCBI Taxonomy" id="37636"/>
    <lineage>
        <taxon>Bacteria</taxon>
        <taxon>Thermotogati</taxon>
        <taxon>Deinococcota</taxon>
        <taxon>Deinococci</taxon>
        <taxon>Thermales</taxon>
        <taxon>Thermaceae</taxon>
        <taxon>Thermus</taxon>
    </lineage>
</organism>
<evidence type="ECO:0000256" key="2">
    <source>
        <dbReference type="ARBA" id="ARBA00022516"/>
    </source>
</evidence>
<dbReference type="RefSeq" id="WP_038030168.1">
    <property type="nucleotide sequence ID" value="NZ_PELO01000111.1"/>
</dbReference>
<evidence type="ECO:0000256" key="6">
    <source>
        <dbReference type="ARBA" id="ARBA00023267"/>
    </source>
</evidence>
<dbReference type="EMBL" id="PEMD01000222">
    <property type="protein sequence ID" value="RTH31883.1"/>
    <property type="molecule type" value="Genomic_DNA"/>
</dbReference>
<evidence type="ECO:0000256" key="4">
    <source>
        <dbReference type="ARBA" id="ARBA00023098"/>
    </source>
</evidence>
<name>A0A0N1KQN4_THESC</name>
<comment type="caution">
    <text evidence="10">The sequence shown here is derived from an EMBL/GenBank/DDBJ whole genome shotgun (WGS) entry which is preliminary data.</text>
</comment>
<protein>
    <recommendedName>
        <fullName evidence="7">Biotin carboxyl carrier protein of acetyl-CoA carboxylase</fullName>
    </recommendedName>
</protein>
<feature type="compositionally biased region" description="Low complexity" evidence="8">
    <location>
        <begin position="67"/>
        <end position="82"/>
    </location>
</feature>
<sequence length="176" mass="18467">MTPKELKQILQALVEHGVSELTLETPDYKLTVRRGGEVQVVALPQAVTAPAASPPSLPTPTAPGAPAPADLAPAAGAPGLEAQEAKGAKEAKDECAGCVEVRAPIVGTFYRAPAPDAPPYVEEGDRVEKGQVLCIIEAMKLMNEIESEVSGIVKKILVKNGEPVEYGQPLFLIQPL</sequence>
<keyword evidence="3 7" id="KW-0276">Fatty acid metabolism</keyword>
<evidence type="ECO:0000256" key="3">
    <source>
        <dbReference type="ARBA" id="ARBA00022832"/>
    </source>
</evidence>
<dbReference type="PANTHER" id="PTHR47597:SF1">
    <property type="entry name" value="IS A MEMBER OF THE PF|00364 BIOTIN-REQUIRING ENZYMES FAMILY-RELATED"/>
    <property type="match status" value="1"/>
</dbReference>
<dbReference type="InterPro" id="IPR001249">
    <property type="entry name" value="AcCoA_biotinCC"/>
</dbReference>
<dbReference type="CDD" id="cd06850">
    <property type="entry name" value="biotinyl_domain"/>
    <property type="match status" value="1"/>
</dbReference>
<evidence type="ECO:0000313" key="13">
    <source>
        <dbReference type="Proteomes" id="UP000286928"/>
    </source>
</evidence>
<evidence type="ECO:0000256" key="1">
    <source>
        <dbReference type="ARBA" id="ARBA00005194"/>
    </source>
</evidence>
<keyword evidence="2 7" id="KW-0444">Lipid biosynthesis</keyword>
<dbReference type="EMBL" id="LJJR01000040">
    <property type="protein sequence ID" value="KPD26446.1"/>
    <property type="molecule type" value="Genomic_DNA"/>
</dbReference>
<feature type="compositionally biased region" description="Pro residues" evidence="8">
    <location>
        <begin position="52"/>
        <end position="66"/>
    </location>
</feature>
<dbReference type="FunFam" id="2.40.50.100:FF:000003">
    <property type="entry name" value="Acetyl-CoA carboxylase biotin carboxyl carrier protein"/>
    <property type="match status" value="1"/>
</dbReference>
<dbReference type="AlphaFoldDB" id="A0A0N1KQN4"/>
<dbReference type="Pfam" id="PF00364">
    <property type="entry name" value="Biotin_lipoyl"/>
    <property type="match status" value="1"/>
</dbReference>
<dbReference type="PANTHER" id="PTHR47597">
    <property type="entry name" value="IS A MEMBER OF THE PF|00364 BIOTIN-REQUIRING ENZYMES FAMILY-RELATED"/>
    <property type="match status" value="1"/>
</dbReference>
<dbReference type="InterPro" id="IPR053217">
    <property type="entry name" value="ACC_Biotin_Carrier"/>
</dbReference>
<evidence type="ECO:0000256" key="5">
    <source>
        <dbReference type="ARBA" id="ARBA00023160"/>
    </source>
</evidence>
<evidence type="ECO:0000256" key="7">
    <source>
        <dbReference type="RuleBase" id="RU364072"/>
    </source>
</evidence>